<organism evidence="7 8">
    <name type="scientific">Mitosporidium daphniae</name>
    <dbReference type="NCBI Taxonomy" id="1485682"/>
    <lineage>
        <taxon>Eukaryota</taxon>
        <taxon>Fungi</taxon>
        <taxon>Fungi incertae sedis</taxon>
        <taxon>Microsporidia</taxon>
        <taxon>Mitosporidium</taxon>
    </lineage>
</organism>
<reference evidence="7 8" key="1">
    <citation type="submission" date="2014-04" db="EMBL/GenBank/DDBJ databases">
        <title>A new species of microsporidia sheds light on the evolution of extreme parasitism.</title>
        <authorList>
            <person name="Haag K.L."/>
            <person name="James T.Y."/>
            <person name="Larsson R."/>
            <person name="Schaer T.M."/>
            <person name="Refardt D."/>
            <person name="Pombert J.-F."/>
            <person name="Ebert D."/>
        </authorList>
    </citation>
    <scope>NUCLEOTIDE SEQUENCE [LARGE SCALE GENOMIC DNA]</scope>
    <source>
        <strain evidence="7 8">UGP3</strain>
        <tissue evidence="7">Spores</tissue>
    </source>
</reference>
<keyword evidence="4" id="KW-0067">ATP-binding</keyword>
<dbReference type="InterPro" id="IPR050339">
    <property type="entry name" value="CC_SR_Kinase"/>
</dbReference>
<dbReference type="InterPro" id="IPR008271">
    <property type="entry name" value="Ser/Thr_kinase_AS"/>
</dbReference>
<protein>
    <recommendedName>
        <fullName evidence="6">Protein kinase domain-containing protein</fullName>
    </recommendedName>
</protein>
<keyword evidence="3" id="KW-0418">Kinase</keyword>
<evidence type="ECO:0000256" key="2">
    <source>
        <dbReference type="ARBA" id="ARBA00022741"/>
    </source>
</evidence>
<dbReference type="SUPFAM" id="SSF56112">
    <property type="entry name" value="Protein kinase-like (PK-like)"/>
    <property type="match status" value="1"/>
</dbReference>
<dbReference type="Pfam" id="PF00069">
    <property type="entry name" value="Pkinase"/>
    <property type="match status" value="1"/>
</dbReference>
<proteinExistence type="inferred from homology"/>
<keyword evidence="1" id="KW-0808">Transferase</keyword>
<dbReference type="PANTHER" id="PTHR11042">
    <property type="entry name" value="EUKARYOTIC TRANSLATION INITIATION FACTOR 2-ALPHA KINASE EIF2-ALPHA KINASE -RELATED"/>
    <property type="match status" value="1"/>
</dbReference>
<dbReference type="HOGENOM" id="CLU_2334071_0_0_1"/>
<gene>
    <name evidence="7" type="ORF">DI09_8p450</name>
</gene>
<dbReference type="PROSITE" id="PS00108">
    <property type="entry name" value="PROTEIN_KINASE_ST"/>
    <property type="match status" value="1"/>
</dbReference>
<dbReference type="GO" id="GO:0004672">
    <property type="term" value="F:protein kinase activity"/>
    <property type="evidence" value="ECO:0007669"/>
    <property type="project" value="InterPro"/>
</dbReference>
<evidence type="ECO:0000313" key="8">
    <source>
        <dbReference type="Proteomes" id="UP000029725"/>
    </source>
</evidence>
<accession>A0A098VQS9</accession>
<dbReference type="AlphaFoldDB" id="A0A098VQS9"/>
<dbReference type="GO" id="GO:0005737">
    <property type="term" value="C:cytoplasm"/>
    <property type="evidence" value="ECO:0007669"/>
    <property type="project" value="TreeGrafter"/>
</dbReference>
<feature type="domain" description="Protein kinase" evidence="6">
    <location>
        <begin position="1"/>
        <end position="98"/>
    </location>
</feature>
<comment type="similarity">
    <text evidence="5">Belongs to the protein kinase superfamily. Ser/Thr protein kinase family. GCN2 subfamily.</text>
</comment>
<dbReference type="InterPro" id="IPR011009">
    <property type="entry name" value="Kinase-like_dom_sf"/>
</dbReference>
<dbReference type="VEuPathDB" id="MicrosporidiaDB:DI09_8p450"/>
<dbReference type="GO" id="GO:0005634">
    <property type="term" value="C:nucleus"/>
    <property type="evidence" value="ECO:0007669"/>
    <property type="project" value="TreeGrafter"/>
</dbReference>
<dbReference type="EMBL" id="JMKJ01000601">
    <property type="protein sequence ID" value="KGG50106.1"/>
    <property type="molecule type" value="Genomic_DNA"/>
</dbReference>
<dbReference type="GeneID" id="25261047"/>
<dbReference type="OrthoDB" id="4062651at2759"/>
<dbReference type="GO" id="GO:0005524">
    <property type="term" value="F:ATP binding"/>
    <property type="evidence" value="ECO:0007669"/>
    <property type="project" value="UniProtKB-KW"/>
</dbReference>
<evidence type="ECO:0000259" key="6">
    <source>
        <dbReference type="PROSITE" id="PS50011"/>
    </source>
</evidence>
<comment type="caution">
    <text evidence="7">The sequence shown here is derived from an EMBL/GenBank/DDBJ whole genome shotgun (WGS) entry which is preliminary data.</text>
</comment>
<evidence type="ECO:0000256" key="3">
    <source>
        <dbReference type="ARBA" id="ARBA00022777"/>
    </source>
</evidence>
<sequence length="98" mass="11189">MHENGVVHGDLKPDNIFISNKGDVKIGDFGAAVETKRVPSRFSIRKKEATLDEYPHSRKDYGFTFTSNYVAPERINPKSVEPNEFKDILINHAKVTWK</sequence>
<keyword evidence="8" id="KW-1185">Reference proteome</keyword>
<evidence type="ECO:0000313" key="7">
    <source>
        <dbReference type="EMBL" id="KGG50106.1"/>
    </source>
</evidence>
<dbReference type="InterPro" id="IPR000719">
    <property type="entry name" value="Prot_kinase_dom"/>
</dbReference>
<evidence type="ECO:0000256" key="5">
    <source>
        <dbReference type="ARBA" id="ARBA00037982"/>
    </source>
</evidence>
<keyword evidence="2" id="KW-0547">Nucleotide-binding</keyword>
<evidence type="ECO:0000256" key="4">
    <source>
        <dbReference type="ARBA" id="ARBA00022840"/>
    </source>
</evidence>
<dbReference type="Gene3D" id="1.10.510.10">
    <property type="entry name" value="Transferase(Phosphotransferase) domain 1"/>
    <property type="match status" value="1"/>
</dbReference>
<evidence type="ECO:0000256" key="1">
    <source>
        <dbReference type="ARBA" id="ARBA00022679"/>
    </source>
</evidence>
<dbReference type="PROSITE" id="PS50011">
    <property type="entry name" value="PROTEIN_KINASE_DOM"/>
    <property type="match status" value="1"/>
</dbReference>
<dbReference type="RefSeq" id="XP_013236533.1">
    <property type="nucleotide sequence ID" value="XM_013381079.1"/>
</dbReference>
<name>A0A098VQS9_9MICR</name>
<dbReference type="Proteomes" id="UP000029725">
    <property type="component" value="Unassembled WGS sequence"/>
</dbReference>